<feature type="non-terminal residue" evidence="9">
    <location>
        <position position="421"/>
    </location>
</feature>
<evidence type="ECO:0000256" key="6">
    <source>
        <dbReference type="ARBA" id="ARBA00049117"/>
    </source>
</evidence>
<sequence>MESPRNHERYAEYFQLDNDQENMDFNSLHGPQSQRHHRQQILRRHHDHNQRNQFRSYDDSLPSCQVEDEEFPPCAYMHTPYKEPRYEPPYSGNGPTSARPEELQMRLSEQSIPHGGGPSDRLPDVQCRLDVEMAPSHDHYLQSQHQRGHEYEYDRGHHSNLQLDVPAADRNTDSSNQYHIHDLHNGSYPPEVASPRHHTSSSSMEYFNADGSPGNGSSFHFAHMRTSESQYPGAGPPVQRFAANVRERKRMMSINTAFEELRCHVPTFPYEKRLSKIDTLRLAIAYIALLRDILVSGTDALDYVQETLRKGGKAGSSGGSGGQDAGQAWNTSDLTARLSWVKWESLGRECISIHIGQAGVQIGNACWELYCLEHGIQPDGQMPSDKTIGGGDDSFNTFFSETGAGKHVPRAVFVDLEPTVV</sequence>
<evidence type="ECO:0000256" key="7">
    <source>
        <dbReference type="SAM" id="MobiDB-lite"/>
    </source>
</evidence>
<proteinExistence type="inferred from homology"/>
<dbReference type="Gene3D" id="3.40.50.1440">
    <property type="entry name" value="Tubulin/FtsZ, GTPase domain"/>
    <property type="match status" value="1"/>
</dbReference>
<dbReference type="Pfam" id="PF00010">
    <property type="entry name" value="HLH"/>
    <property type="match status" value="1"/>
</dbReference>
<dbReference type="EMBL" id="JACVVK020000152">
    <property type="protein sequence ID" value="KAK7488336.1"/>
    <property type="molecule type" value="Genomic_DNA"/>
</dbReference>
<keyword evidence="4" id="KW-0378">Hydrolase</keyword>
<reference evidence="9 10" key="1">
    <citation type="journal article" date="2023" name="Sci. Data">
        <title>Genome assembly of the Korean intertidal mud-creeper Batillaria attramentaria.</title>
        <authorList>
            <person name="Patra A.K."/>
            <person name="Ho P.T."/>
            <person name="Jun S."/>
            <person name="Lee S.J."/>
            <person name="Kim Y."/>
            <person name="Won Y.J."/>
        </authorList>
    </citation>
    <scope>NUCLEOTIDE SEQUENCE [LARGE SCALE GENOMIC DNA]</scope>
    <source>
        <strain evidence="9">Wonlab-2016</strain>
    </source>
</reference>
<accession>A0ABD0KM62</accession>
<dbReference type="InterPro" id="IPR036638">
    <property type="entry name" value="HLH_DNA-bd_sf"/>
</dbReference>
<dbReference type="InterPro" id="IPR050283">
    <property type="entry name" value="E-box_TF_Regulators"/>
</dbReference>
<evidence type="ECO:0000256" key="2">
    <source>
        <dbReference type="ARBA" id="ARBA00022701"/>
    </source>
</evidence>
<evidence type="ECO:0000256" key="1">
    <source>
        <dbReference type="ARBA" id="ARBA00009636"/>
    </source>
</evidence>
<dbReference type="GO" id="GO:0016787">
    <property type="term" value="F:hydrolase activity"/>
    <property type="evidence" value="ECO:0007669"/>
    <property type="project" value="UniProtKB-KW"/>
</dbReference>
<dbReference type="GO" id="GO:0005874">
    <property type="term" value="C:microtubule"/>
    <property type="evidence" value="ECO:0007669"/>
    <property type="project" value="UniProtKB-KW"/>
</dbReference>
<name>A0ABD0KM62_9CAEN</name>
<dbReference type="SUPFAM" id="SSF52490">
    <property type="entry name" value="Tubulin nucleotide-binding domain-like"/>
    <property type="match status" value="1"/>
</dbReference>
<dbReference type="SMART" id="SM00353">
    <property type="entry name" value="HLH"/>
    <property type="match status" value="1"/>
</dbReference>
<dbReference type="PROSITE" id="PS50888">
    <property type="entry name" value="BHLH"/>
    <property type="match status" value="1"/>
</dbReference>
<gene>
    <name evidence="9" type="ORF">BaRGS_00020495</name>
</gene>
<dbReference type="PRINTS" id="PR01161">
    <property type="entry name" value="TUBULIN"/>
</dbReference>
<evidence type="ECO:0000259" key="8">
    <source>
        <dbReference type="PROSITE" id="PS50888"/>
    </source>
</evidence>
<dbReference type="PANTHER" id="PTHR23349">
    <property type="entry name" value="BASIC HELIX-LOOP-HELIX TRANSCRIPTION FACTOR, TWIST"/>
    <property type="match status" value="1"/>
</dbReference>
<dbReference type="InterPro" id="IPR003008">
    <property type="entry name" value="Tubulin_FtsZ_GTPase"/>
</dbReference>
<dbReference type="InterPro" id="IPR002452">
    <property type="entry name" value="Alpha_tubulin"/>
</dbReference>
<comment type="caution">
    <text evidence="9">The sequence shown here is derived from an EMBL/GenBank/DDBJ whole genome shotgun (WGS) entry which is preliminary data.</text>
</comment>
<dbReference type="InterPro" id="IPR036525">
    <property type="entry name" value="Tubulin/FtsZ_GTPase_sf"/>
</dbReference>
<dbReference type="Gene3D" id="4.10.280.10">
    <property type="entry name" value="Helix-loop-helix DNA-binding domain"/>
    <property type="match status" value="1"/>
</dbReference>
<dbReference type="GO" id="GO:0005525">
    <property type="term" value="F:GTP binding"/>
    <property type="evidence" value="ECO:0007669"/>
    <property type="project" value="UniProtKB-KW"/>
</dbReference>
<dbReference type="Proteomes" id="UP001519460">
    <property type="component" value="Unassembled WGS sequence"/>
</dbReference>
<feature type="region of interest" description="Disordered" evidence="7">
    <location>
        <begin position="83"/>
        <end position="102"/>
    </location>
</feature>
<dbReference type="AlphaFoldDB" id="A0ABD0KM62"/>
<feature type="region of interest" description="Disordered" evidence="7">
    <location>
        <begin position="1"/>
        <end position="64"/>
    </location>
</feature>
<dbReference type="PRINTS" id="PR01162">
    <property type="entry name" value="ALPHATUBULIN"/>
</dbReference>
<keyword evidence="5" id="KW-0342">GTP-binding</keyword>
<protein>
    <recommendedName>
        <fullName evidence="8">BHLH domain-containing protein</fullName>
    </recommendedName>
</protein>
<keyword evidence="2" id="KW-0493">Microtubule</keyword>
<dbReference type="InterPro" id="IPR000217">
    <property type="entry name" value="Tubulin"/>
</dbReference>
<dbReference type="SUPFAM" id="SSF47459">
    <property type="entry name" value="HLH, helix-loop-helix DNA-binding domain"/>
    <property type="match status" value="1"/>
</dbReference>
<comment type="catalytic activity">
    <reaction evidence="6">
        <text>GTP + H2O = GDP + phosphate + H(+)</text>
        <dbReference type="Rhea" id="RHEA:19669"/>
        <dbReference type="ChEBI" id="CHEBI:15377"/>
        <dbReference type="ChEBI" id="CHEBI:15378"/>
        <dbReference type="ChEBI" id="CHEBI:37565"/>
        <dbReference type="ChEBI" id="CHEBI:43474"/>
        <dbReference type="ChEBI" id="CHEBI:58189"/>
    </reaction>
    <physiologicalReaction direction="left-to-right" evidence="6">
        <dbReference type="Rhea" id="RHEA:19670"/>
    </physiologicalReaction>
</comment>
<dbReference type="Pfam" id="PF00091">
    <property type="entry name" value="Tubulin"/>
    <property type="match status" value="1"/>
</dbReference>
<dbReference type="FunFam" id="3.40.50.1440:FF:000079">
    <property type="entry name" value="Tubulin, alpha 4-like"/>
    <property type="match status" value="1"/>
</dbReference>
<evidence type="ECO:0000256" key="5">
    <source>
        <dbReference type="ARBA" id="ARBA00023134"/>
    </source>
</evidence>
<feature type="compositionally biased region" description="Basic residues" evidence="7">
    <location>
        <begin position="34"/>
        <end position="48"/>
    </location>
</feature>
<dbReference type="InterPro" id="IPR011598">
    <property type="entry name" value="bHLH_dom"/>
</dbReference>
<evidence type="ECO:0000256" key="3">
    <source>
        <dbReference type="ARBA" id="ARBA00022741"/>
    </source>
</evidence>
<organism evidence="9 10">
    <name type="scientific">Batillaria attramentaria</name>
    <dbReference type="NCBI Taxonomy" id="370345"/>
    <lineage>
        <taxon>Eukaryota</taxon>
        <taxon>Metazoa</taxon>
        <taxon>Spiralia</taxon>
        <taxon>Lophotrochozoa</taxon>
        <taxon>Mollusca</taxon>
        <taxon>Gastropoda</taxon>
        <taxon>Caenogastropoda</taxon>
        <taxon>Sorbeoconcha</taxon>
        <taxon>Cerithioidea</taxon>
        <taxon>Batillariidae</taxon>
        <taxon>Batillaria</taxon>
    </lineage>
</organism>
<feature type="domain" description="BHLH" evidence="8">
    <location>
        <begin position="238"/>
        <end position="290"/>
    </location>
</feature>
<keyword evidence="3" id="KW-0547">Nucleotide-binding</keyword>
<feature type="compositionally biased region" description="Basic and acidic residues" evidence="7">
    <location>
        <begin position="1"/>
        <end position="11"/>
    </location>
</feature>
<evidence type="ECO:0000256" key="4">
    <source>
        <dbReference type="ARBA" id="ARBA00022801"/>
    </source>
</evidence>
<dbReference type="CDD" id="cd11416">
    <property type="entry name" value="bHLH_TS_ceHLH13_like"/>
    <property type="match status" value="1"/>
</dbReference>
<keyword evidence="10" id="KW-1185">Reference proteome</keyword>
<evidence type="ECO:0000313" key="10">
    <source>
        <dbReference type="Proteomes" id="UP001519460"/>
    </source>
</evidence>
<evidence type="ECO:0000313" key="9">
    <source>
        <dbReference type="EMBL" id="KAK7488336.1"/>
    </source>
</evidence>
<dbReference type="PANTHER" id="PTHR23349:SF97">
    <property type="entry name" value="BHLH DOMAIN-CONTAINING PROTEIN"/>
    <property type="match status" value="1"/>
</dbReference>
<comment type="similarity">
    <text evidence="1">Belongs to the tubulin family.</text>
</comment>